<proteinExistence type="predicted"/>
<dbReference type="Proteomes" id="UP001346869">
    <property type="component" value="Unassembled WGS sequence"/>
</dbReference>
<sequence length="117" mass="13277">MSEKKEDRGRRLTRRGGKKTRKQHLDHMHHQQQRERSRLLGVLRMKGVWGFNGFNMLMQKLAKSQSKQASHTLQASSLLPCHAPKHIFSQSLIARSFASRPLAAEHRAAACETPGSP</sequence>
<evidence type="ECO:0000256" key="1">
    <source>
        <dbReference type="SAM" id="MobiDB-lite"/>
    </source>
</evidence>
<organism evidence="2 3">
    <name type="scientific">Eleginops maclovinus</name>
    <name type="common">Patagonian blennie</name>
    <name type="synonym">Eleginus maclovinus</name>
    <dbReference type="NCBI Taxonomy" id="56733"/>
    <lineage>
        <taxon>Eukaryota</taxon>
        <taxon>Metazoa</taxon>
        <taxon>Chordata</taxon>
        <taxon>Craniata</taxon>
        <taxon>Vertebrata</taxon>
        <taxon>Euteleostomi</taxon>
        <taxon>Actinopterygii</taxon>
        <taxon>Neopterygii</taxon>
        <taxon>Teleostei</taxon>
        <taxon>Neoteleostei</taxon>
        <taxon>Acanthomorphata</taxon>
        <taxon>Eupercaria</taxon>
        <taxon>Perciformes</taxon>
        <taxon>Notothenioidei</taxon>
        <taxon>Eleginopidae</taxon>
        <taxon>Eleginops</taxon>
    </lineage>
</organism>
<keyword evidence="3" id="KW-1185">Reference proteome</keyword>
<evidence type="ECO:0000313" key="3">
    <source>
        <dbReference type="Proteomes" id="UP001346869"/>
    </source>
</evidence>
<dbReference type="EMBL" id="JAUZQC010000007">
    <property type="protein sequence ID" value="KAK5868602.1"/>
    <property type="molecule type" value="Genomic_DNA"/>
</dbReference>
<reference evidence="2 3" key="2">
    <citation type="journal article" date="2023" name="Mol. Biol. Evol.">
        <title>Genomics of Secondarily Temperate Adaptation in the Only Non-Antarctic Icefish.</title>
        <authorList>
            <person name="Rivera-Colon A.G."/>
            <person name="Rayamajhi N."/>
            <person name="Minhas B.F."/>
            <person name="Madrigal G."/>
            <person name="Bilyk K.T."/>
            <person name="Yoon V."/>
            <person name="Hune M."/>
            <person name="Gregory S."/>
            <person name="Cheng C.H.C."/>
            <person name="Catchen J.M."/>
        </authorList>
    </citation>
    <scope>NUCLEOTIDE SEQUENCE [LARGE SCALE GENOMIC DNA]</scope>
    <source>
        <strain evidence="2">JMC-PN-2008</strain>
    </source>
</reference>
<feature type="compositionally biased region" description="Basic and acidic residues" evidence="1">
    <location>
        <begin position="1"/>
        <end position="10"/>
    </location>
</feature>
<name>A0AAN8AV34_ELEMC</name>
<gene>
    <name evidence="2" type="ORF">PBY51_009602</name>
</gene>
<feature type="compositionally biased region" description="Basic and acidic residues" evidence="1">
    <location>
        <begin position="23"/>
        <end position="36"/>
    </location>
</feature>
<evidence type="ECO:0000313" key="2">
    <source>
        <dbReference type="EMBL" id="KAK5868602.1"/>
    </source>
</evidence>
<comment type="caution">
    <text evidence="2">The sequence shown here is derived from an EMBL/GenBank/DDBJ whole genome shotgun (WGS) entry which is preliminary data.</text>
</comment>
<reference evidence="2 3" key="1">
    <citation type="journal article" date="2023" name="Genes (Basel)">
        <title>Chromosome-Level Genome Assembly and Circadian Gene Repertoire of the Patagonia Blennie Eleginops maclovinus-The Closest Ancestral Proxy of Antarctic Cryonotothenioids.</title>
        <authorList>
            <person name="Cheng C.C."/>
            <person name="Rivera-Colon A.G."/>
            <person name="Minhas B.F."/>
            <person name="Wilson L."/>
            <person name="Rayamajhi N."/>
            <person name="Vargas-Chacoff L."/>
            <person name="Catchen J.M."/>
        </authorList>
    </citation>
    <scope>NUCLEOTIDE SEQUENCE [LARGE SCALE GENOMIC DNA]</scope>
    <source>
        <strain evidence="2">JMC-PN-2008</strain>
    </source>
</reference>
<feature type="compositionally biased region" description="Basic residues" evidence="1">
    <location>
        <begin position="11"/>
        <end position="22"/>
    </location>
</feature>
<dbReference type="AlphaFoldDB" id="A0AAN8AV34"/>
<feature type="region of interest" description="Disordered" evidence="1">
    <location>
        <begin position="1"/>
        <end position="36"/>
    </location>
</feature>
<accession>A0AAN8AV34</accession>
<protein>
    <submittedName>
        <fullName evidence="2">Uncharacterized protein</fullName>
    </submittedName>
</protein>